<organism evidence="2 3">
    <name type="scientific">Myriangium duriaei CBS 260.36</name>
    <dbReference type="NCBI Taxonomy" id="1168546"/>
    <lineage>
        <taxon>Eukaryota</taxon>
        <taxon>Fungi</taxon>
        <taxon>Dikarya</taxon>
        <taxon>Ascomycota</taxon>
        <taxon>Pezizomycotina</taxon>
        <taxon>Dothideomycetes</taxon>
        <taxon>Dothideomycetidae</taxon>
        <taxon>Myriangiales</taxon>
        <taxon>Myriangiaceae</taxon>
        <taxon>Myriangium</taxon>
    </lineage>
</organism>
<keyword evidence="1" id="KW-1133">Transmembrane helix</keyword>
<evidence type="ECO:0000256" key="1">
    <source>
        <dbReference type="SAM" id="Phobius"/>
    </source>
</evidence>
<evidence type="ECO:0000313" key="3">
    <source>
        <dbReference type="Proteomes" id="UP000799439"/>
    </source>
</evidence>
<accession>A0A9P4JAR4</accession>
<comment type="caution">
    <text evidence="2">The sequence shown here is derived from an EMBL/GenBank/DDBJ whole genome shotgun (WGS) entry which is preliminary data.</text>
</comment>
<dbReference type="AlphaFoldDB" id="A0A9P4JAR4"/>
<name>A0A9P4JAR4_9PEZI</name>
<keyword evidence="1" id="KW-0812">Transmembrane</keyword>
<proteinExistence type="predicted"/>
<reference evidence="2" key="1">
    <citation type="journal article" date="2020" name="Stud. Mycol.">
        <title>101 Dothideomycetes genomes: a test case for predicting lifestyles and emergence of pathogens.</title>
        <authorList>
            <person name="Haridas S."/>
            <person name="Albert R."/>
            <person name="Binder M."/>
            <person name="Bloem J."/>
            <person name="Labutti K."/>
            <person name="Salamov A."/>
            <person name="Andreopoulos B."/>
            <person name="Baker S."/>
            <person name="Barry K."/>
            <person name="Bills G."/>
            <person name="Bluhm B."/>
            <person name="Cannon C."/>
            <person name="Castanera R."/>
            <person name="Culley D."/>
            <person name="Daum C."/>
            <person name="Ezra D."/>
            <person name="Gonzalez J."/>
            <person name="Henrissat B."/>
            <person name="Kuo A."/>
            <person name="Liang C."/>
            <person name="Lipzen A."/>
            <person name="Lutzoni F."/>
            <person name="Magnuson J."/>
            <person name="Mondo S."/>
            <person name="Nolan M."/>
            <person name="Ohm R."/>
            <person name="Pangilinan J."/>
            <person name="Park H.-J."/>
            <person name="Ramirez L."/>
            <person name="Alfaro M."/>
            <person name="Sun H."/>
            <person name="Tritt A."/>
            <person name="Yoshinaga Y."/>
            <person name="Zwiers L.-H."/>
            <person name="Turgeon B."/>
            <person name="Goodwin S."/>
            <person name="Spatafora J."/>
            <person name="Crous P."/>
            <person name="Grigoriev I."/>
        </authorList>
    </citation>
    <scope>NUCLEOTIDE SEQUENCE</scope>
    <source>
        <strain evidence="2">CBS 260.36</strain>
    </source>
</reference>
<keyword evidence="3" id="KW-1185">Reference proteome</keyword>
<keyword evidence="1" id="KW-0472">Membrane</keyword>
<dbReference type="EMBL" id="ML996081">
    <property type="protein sequence ID" value="KAF2158031.1"/>
    <property type="molecule type" value="Genomic_DNA"/>
</dbReference>
<dbReference type="Proteomes" id="UP000799439">
    <property type="component" value="Unassembled WGS sequence"/>
</dbReference>
<protein>
    <submittedName>
        <fullName evidence="2">Uncharacterized protein</fullName>
    </submittedName>
</protein>
<gene>
    <name evidence="2" type="ORF">K461DRAFT_28744</name>
</gene>
<sequence length="191" mass="21199">MHTTSANHLPFVYLRLVFQMLLPFSFVLTPLVTSTVRFGHLAANVVGGSGSTVFIPRPNNTPLEQVSRPRPCWSSRRSQKLQTHLVERLTNRDQPSLELRTSAVQSLDSMHSVRVTLRHSREHQGMTLVAEWTREGGITITQRDIAGPTTSLDGQGQGQAMIGMGFGQGRIELQPPRLERLDHAAISSAIR</sequence>
<feature type="transmembrane region" description="Helical" evidence="1">
    <location>
        <begin position="12"/>
        <end position="32"/>
    </location>
</feature>
<evidence type="ECO:0000313" key="2">
    <source>
        <dbReference type="EMBL" id="KAF2158031.1"/>
    </source>
</evidence>